<sequence>MKEKPKFPYQDNLLQLKAGEQLVLHLEGKAFIVQAATDNER</sequence>
<comment type="caution">
    <text evidence="1">The sequence shown here is derived from an EMBL/GenBank/DDBJ whole genome shotgun (WGS) entry which is preliminary data.</text>
</comment>
<proteinExistence type="predicted"/>
<name>A0ABQ6NRS8_9BACL</name>
<dbReference type="Proteomes" id="UP001285921">
    <property type="component" value="Unassembled WGS sequence"/>
</dbReference>
<dbReference type="EMBL" id="BTCL01000020">
    <property type="protein sequence ID" value="GMK47523.1"/>
    <property type="molecule type" value="Genomic_DNA"/>
</dbReference>
<keyword evidence="2" id="KW-1185">Reference proteome</keyword>
<organism evidence="1 2">
    <name type="scientific">Paenibacillus glycanilyticus</name>
    <dbReference type="NCBI Taxonomy" id="126569"/>
    <lineage>
        <taxon>Bacteria</taxon>
        <taxon>Bacillati</taxon>
        <taxon>Bacillota</taxon>
        <taxon>Bacilli</taxon>
        <taxon>Bacillales</taxon>
        <taxon>Paenibacillaceae</taxon>
        <taxon>Paenibacillus</taxon>
    </lineage>
</organism>
<evidence type="ECO:0000313" key="2">
    <source>
        <dbReference type="Proteomes" id="UP001285921"/>
    </source>
</evidence>
<dbReference type="RefSeq" id="WP_317981473.1">
    <property type="nucleotide sequence ID" value="NZ_BTCL01000020.1"/>
</dbReference>
<protein>
    <submittedName>
        <fullName evidence="1">Uncharacterized protein</fullName>
    </submittedName>
</protein>
<reference evidence="1 2" key="1">
    <citation type="submission" date="2023-05" db="EMBL/GenBank/DDBJ databases">
        <title>Draft genome of Paenibacillus sp. CCS26.</title>
        <authorList>
            <person name="Akita H."/>
            <person name="Shinto Y."/>
            <person name="Kimura Z."/>
        </authorList>
    </citation>
    <scope>NUCLEOTIDE SEQUENCE [LARGE SCALE GENOMIC DNA]</scope>
    <source>
        <strain evidence="1 2">CCS26</strain>
    </source>
</reference>
<gene>
    <name evidence="1" type="ORF">PghCCS26_46530</name>
</gene>
<evidence type="ECO:0000313" key="1">
    <source>
        <dbReference type="EMBL" id="GMK47523.1"/>
    </source>
</evidence>
<accession>A0ABQ6NRS8</accession>